<dbReference type="Gene3D" id="3.40.50.300">
    <property type="entry name" value="P-loop containing nucleotide triphosphate hydrolases"/>
    <property type="match status" value="1"/>
</dbReference>
<dbReference type="STRING" id="1192034.CAP_2632"/>
<dbReference type="SUPFAM" id="SSF52540">
    <property type="entry name" value="P-loop containing nucleoside triphosphate hydrolases"/>
    <property type="match status" value="1"/>
</dbReference>
<keyword evidence="2" id="KW-1185">Reference proteome</keyword>
<sequence length="525" mass="58158">MRGNPYSWQHDQPLRCVARDVSVRRIAEFVHRGIAVKIVGGRGMGKSVLLQQLEQHLQETQGTRVVRLPGPPEEATVAGAVGDLAARLRIQDLAAPRMDDLLDRVLQGSVARLVALFDETDQYVTLGGGAGGATFARNWFNKLEAIRKQYAPRFSVVFAGGLGLFYLERELGSAIVSRAESFLLEPFGPAEISDLATPFQEDGRPLDENCLEALRVLSGGSPALVTFGLERLWDESAPATQALERIFGVFREQHDSFIRSVHASISQRGRLDAPWRVLEEVRRSAGAVPLQRLREACAAPDESITIDPKQALDLLRAACFVRVDGSTLADPVRAWPVASILNFPETPAAADAPPERLVRDVCAVLANLRRFGRDFHQKDGLLHEEVFSSVLSVGLRLLGWETEREPMQAAGFPDIKVLSSPRTDPPEHTLIEVKLWRGKEYNAGLQQQLDEYRLDDTRHGITVTLGDRGTEGWPEAYEHACLAGRDAARLATPPNLVGRWQVRERASKGSERLTDHLLVQLPKRR</sequence>
<evidence type="ECO:0000313" key="1">
    <source>
        <dbReference type="EMBL" id="EYF08771.1"/>
    </source>
</evidence>
<comment type="caution">
    <text evidence="1">The sequence shown here is derived from an EMBL/GenBank/DDBJ whole genome shotgun (WGS) entry which is preliminary data.</text>
</comment>
<protein>
    <submittedName>
        <fullName evidence="1">Uncharacterized protein</fullName>
    </submittedName>
</protein>
<evidence type="ECO:0000313" key="2">
    <source>
        <dbReference type="Proteomes" id="UP000019678"/>
    </source>
</evidence>
<reference evidence="1 2" key="1">
    <citation type="submission" date="2013-05" db="EMBL/GenBank/DDBJ databases">
        <title>Genome assembly of Chondromyces apiculatus DSM 436.</title>
        <authorList>
            <person name="Sharma G."/>
            <person name="Khatri I."/>
            <person name="Kaur C."/>
            <person name="Mayilraj S."/>
            <person name="Subramanian S."/>
        </authorList>
    </citation>
    <scope>NUCLEOTIDE SEQUENCE [LARGE SCALE GENOMIC DNA]</scope>
    <source>
        <strain evidence="1 2">DSM 436</strain>
    </source>
</reference>
<gene>
    <name evidence="1" type="ORF">CAP_2632</name>
</gene>
<name>A0A017TJG0_9BACT</name>
<dbReference type="InterPro" id="IPR027417">
    <property type="entry name" value="P-loop_NTPase"/>
</dbReference>
<dbReference type="AlphaFoldDB" id="A0A017TJG0"/>
<dbReference type="EMBL" id="ASRX01000002">
    <property type="protein sequence ID" value="EYF08771.1"/>
    <property type="molecule type" value="Genomic_DNA"/>
</dbReference>
<organism evidence="1 2">
    <name type="scientific">Chondromyces apiculatus DSM 436</name>
    <dbReference type="NCBI Taxonomy" id="1192034"/>
    <lineage>
        <taxon>Bacteria</taxon>
        <taxon>Pseudomonadati</taxon>
        <taxon>Myxococcota</taxon>
        <taxon>Polyangia</taxon>
        <taxon>Polyangiales</taxon>
        <taxon>Polyangiaceae</taxon>
        <taxon>Chondromyces</taxon>
    </lineage>
</organism>
<dbReference type="Proteomes" id="UP000019678">
    <property type="component" value="Unassembled WGS sequence"/>
</dbReference>
<accession>A0A017TJG0</accession>
<proteinExistence type="predicted"/>